<sequence length="89" mass="9832">MKPAAIKGIDQRLQDMHLSYQLLEGTGTPLSGKYLITHWLFITPGTIPDTKSSASQSAAPLKPGNRNRRQVIPQQLQEDTQAITTLYAN</sequence>
<keyword evidence="3" id="KW-1185">Reference proteome</keyword>
<reference evidence="3" key="1">
    <citation type="journal article" date="2019" name="Int. J. Syst. Evol. Microbiol.">
        <title>The Global Catalogue of Microorganisms (GCM) 10K type strain sequencing project: providing services to taxonomists for standard genome sequencing and annotation.</title>
        <authorList>
            <consortium name="The Broad Institute Genomics Platform"/>
            <consortium name="The Broad Institute Genome Sequencing Center for Infectious Disease"/>
            <person name="Wu L."/>
            <person name="Ma J."/>
        </authorList>
    </citation>
    <scope>NUCLEOTIDE SEQUENCE [LARGE SCALE GENOMIC DNA]</scope>
    <source>
        <strain evidence="3">JCM 17805</strain>
    </source>
</reference>
<comment type="caution">
    <text evidence="2">The sequence shown here is derived from an EMBL/GenBank/DDBJ whole genome shotgun (WGS) entry which is preliminary data.</text>
</comment>
<dbReference type="EMBL" id="BAABFL010000124">
    <property type="protein sequence ID" value="GAA4649210.1"/>
    <property type="molecule type" value="Genomic_DNA"/>
</dbReference>
<protein>
    <submittedName>
        <fullName evidence="2">Uncharacterized protein</fullName>
    </submittedName>
</protein>
<evidence type="ECO:0000313" key="3">
    <source>
        <dbReference type="Proteomes" id="UP001500604"/>
    </source>
</evidence>
<dbReference type="Proteomes" id="UP001500604">
    <property type="component" value="Unassembled WGS sequence"/>
</dbReference>
<name>A0ABP8V1L1_9GAMM</name>
<evidence type="ECO:0000256" key="1">
    <source>
        <dbReference type="SAM" id="MobiDB-lite"/>
    </source>
</evidence>
<feature type="region of interest" description="Disordered" evidence="1">
    <location>
        <begin position="50"/>
        <end position="76"/>
    </location>
</feature>
<proteinExistence type="predicted"/>
<gene>
    <name evidence="2" type="ORF">GCM10023116_14840</name>
</gene>
<organism evidence="2 3">
    <name type="scientific">Kistimonas scapharcae</name>
    <dbReference type="NCBI Taxonomy" id="1036133"/>
    <lineage>
        <taxon>Bacteria</taxon>
        <taxon>Pseudomonadati</taxon>
        <taxon>Pseudomonadota</taxon>
        <taxon>Gammaproteobacteria</taxon>
        <taxon>Oceanospirillales</taxon>
        <taxon>Endozoicomonadaceae</taxon>
        <taxon>Kistimonas</taxon>
    </lineage>
</organism>
<evidence type="ECO:0000313" key="2">
    <source>
        <dbReference type="EMBL" id="GAA4649210.1"/>
    </source>
</evidence>
<accession>A0ABP8V1L1</accession>